<keyword evidence="4" id="KW-0479">Metal-binding</keyword>
<dbReference type="PROSITE" id="PS01047">
    <property type="entry name" value="HMA_1"/>
    <property type="match status" value="1"/>
</dbReference>
<evidence type="ECO:0000256" key="5">
    <source>
        <dbReference type="ARBA" id="ARBA00023008"/>
    </source>
</evidence>
<dbReference type="Proteomes" id="UP000095412">
    <property type="component" value="Unassembled WGS sequence"/>
</dbReference>
<evidence type="ECO:0000256" key="2">
    <source>
        <dbReference type="ARBA" id="ARBA00015313"/>
    </source>
</evidence>
<sequence>MATKTITVEGMSCAHCKQAVESALTQLDGVSSANVSLEQGNVAVDFDDNKISHSDMAEAIEDQGYDVK</sequence>
<comment type="subcellular location">
    <subcellularLocation>
        <location evidence="1">Cytoplasm</location>
    </subcellularLocation>
</comment>
<proteinExistence type="predicted"/>
<evidence type="ECO:0000256" key="6">
    <source>
        <dbReference type="ARBA" id="ARBA00023186"/>
    </source>
</evidence>
<evidence type="ECO:0000256" key="4">
    <source>
        <dbReference type="ARBA" id="ARBA00022723"/>
    </source>
</evidence>
<dbReference type="InterPro" id="IPR006121">
    <property type="entry name" value="HMA_dom"/>
</dbReference>
<dbReference type="InterPro" id="IPR017969">
    <property type="entry name" value="Heavy-metal-associated_CS"/>
</dbReference>
<name>A0A1D4JBF3_9STAP</name>
<evidence type="ECO:0000313" key="9">
    <source>
        <dbReference type="EMBL" id="SCS40602.1"/>
    </source>
</evidence>
<keyword evidence="6" id="KW-0143">Chaperone</keyword>
<evidence type="ECO:0000256" key="1">
    <source>
        <dbReference type="ARBA" id="ARBA00004496"/>
    </source>
</evidence>
<dbReference type="InterPro" id="IPR049740">
    <property type="entry name" value="CopZ"/>
</dbReference>
<evidence type="ECO:0000313" key="10">
    <source>
        <dbReference type="EMBL" id="SCS58988.1"/>
    </source>
</evidence>
<protein>
    <recommendedName>
        <fullName evidence="2">Copper chaperone CopZ</fullName>
    </recommendedName>
</protein>
<dbReference type="Gene3D" id="3.30.70.100">
    <property type="match status" value="1"/>
</dbReference>
<dbReference type="InterPro" id="IPR036163">
    <property type="entry name" value="HMA_dom_sf"/>
</dbReference>
<dbReference type="GO" id="GO:0005737">
    <property type="term" value="C:cytoplasm"/>
    <property type="evidence" value="ECO:0007669"/>
    <property type="project" value="UniProtKB-SubCell"/>
</dbReference>
<dbReference type="CDD" id="cd00371">
    <property type="entry name" value="HMA"/>
    <property type="match status" value="1"/>
</dbReference>
<dbReference type="InterPro" id="IPR006122">
    <property type="entry name" value="HMA_Cu_ion-bd"/>
</dbReference>
<reference evidence="10 12" key="2">
    <citation type="submission" date="2016-09" db="EMBL/GenBank/DDBJ databases">
        <authorList>
            <consortium name="Pathogen Informatics"/>
        </authorList>
    </citation>
    <scope>NUCLEOTIDE SEQUENCE [LARGE SCALE GENOMIC DNA]</scope>
    <source>
        <strain evidence="10 12">82B</strain>
    </source>
</reference>
<dbReference type="Proteomes" id="UP000095768">
    <property type="component" value="Unassembled WGS sequence"/>
</dbReference>
<feature type="domain" description="HMA" evidence="8">
    <location>
        <begin position="2"/>
        <end position="68"/>
    </location>
</feature>
<evidence type="ECO:0000256" key="3">
    <source>
        <dbReference type="ARBA" id="ARBA00022490"/>
    </source>
</evidence>
<dbReference type="PROSITE" id="PS50846">
    <property type="entry name" value="HMA_2"/>
    <property type="match status" value="1"/>
</dbReference>
<dbReference type="PANTHER" id="PTHR46594">
    <property type="entry name" value="P-TYPE CATION-TRANSPORTING ATPASE"/>
    <property type="match status" value="1"/>
</dbReference>
<reference evidence="9 11" key="1">
    <citation type="submission" date="2016-09" db="EMBL/GenBank/DDBJ databases">
        <authorList>
            <consortium name="Pathogen Informatics"/>
            <person name="Sun Q."/>
            <person name="Inoue M."/>
        </authorList>
    </citation>
    <scope>NUCLEOTIDE SEQUENCE [LARGE SCALE GENOMIC DNA]</scope>
    <source>
        <strain evidence="9 11">82C</strain>
    </source>
</reference>
<keyword evidence="5" id="KW-0186">Copper</keyword>
<dbReference type="SUPFAM" id="SSF55008">
    <property type="entry name" value="HMA, heavy metal-associated domain"/>
    <property type="match status" value="1"/>
</dbReference>
<organism evidence="10 12">
    <name type="scientific">Staphylococcus caeli</name>
    <dbReference type="NCBI Taxonomy" id="2201815"/>
    <lineage>
        <taxon>Bacteria</taxon>
        <taxon>Bacillati</taxon>
        <taxon>Bacillota</taxon>
        <taxon>Bacilli</taxon>
        <taxon>Bacillales</taxon>
        <taxon>Staphylococcaceae</taxon>
        <taxon>Staphylococcus</taxon>
    </lineage>
</organism>
<evidence type="ECO:0000313" key="12">
    <source>
        <dbReference type="Proteomes" id="UP000095768"/>
    </source>
</evidence>
<dbReference type="GO" id="GO:0005507">
    <property type="term" value="F:copper ion binding"/>
    <property type="evidence" value="ECO:0007669"/>
    <property type="project" value="InterPro"/>
</dbReference>
<accession>A0A1D4JBF3</accession>
<evidence type="ECO:0000313" key="11">
    <source>
        <dbReference type="Proteomes" id="UP000095412"/>
    </source>
</evidence>
<dbReference type="PRINTS" id="PR00946">
    <property type="entry name" value="HGSCAVENGER"/>
</dbReference>
<comment type="function">
    <text evidence="7">Chaperone that serves for the intracellular sequestration and transport of Cu(+). Delivers Cu(+) to the copper-exporting P-type ATPase A (CopA).</text>
</comment>
<dbReference type="EMBL" id="FMPG01000002">
    <property type="protein sequence ID" value="SCS58988.1"/>
    <property type="molecule type" value="Genomic_DNA"/>
</dbReference>
<dbReference type="AlphaFoldDB" id="A0A1D4JBF3"/>
<evidence type="ECO:0000259" key="8">
    <source>
        <dbReference type="PROSITE" id="PS50846"/>
    </source>
</evidence>
<dbReference type="NCBIfam" id="TIGR00003">
    <property type="entry name" value="copper ion binding protein"/>
    <property type="match status" value="1"/>
</dbReference>
<dbReference type="EMBL" id="FMPI01000002">
    <property type="protein sequence ID" value="SCS40602.1"/>
    <property type="molecule type" value="Genomic_DNA"/>
</dbReference>
<keyword evidence="11" id="KW-1185">Reference proteome</keyword>
<dbReference type="RefSeq" id="WP_069994578.1">
    <property type="nucleotide sequence ID" value="NZ_FMPG01000002.1"/>
</dbReference>
<keyword evidence="3" id="KW-0963">Cytoplasm</keyword>
<dbReference type="FunFam" id="3.30.70.100:FF:000005">
    <property type="entry name" value="Copper-exporting P-type ATPase A"/>
    <property type="match status" value="1"/>
</dbReference>
<evidence type="ECO:0000256" key="7">
    <source>
        <dbReference type="ARBA" id="ARBA00025138"/>
    </source>
</evidence>
<dbReference type="InterPro" id="IPR001802">
    <property type="entry name" value="MerP/CopZ"/>
</dbReference>
<dbReference type="NCBIfam" id="NF033795">
    <property type="entry name" value="chaper_CopZ_Bs"/>
    <property type="match status" value="1"/>
</dbReference>
<dbReference type="Pfam" id="PF00403">
    <property type="entry name" value="HMA"/>
    <property type="match status" value="1"/>
</dbReference>
<dbReference type="OrthoDB" id="9813965at2"/>
<dbReference type="PANTHER" id="PTHR46594:SF4">
    <property type="entry name" value="P-TYPE CATION-TRANSPORTING ATPASE"/>
    <property type="match status" value="1"/>
</dbReference>
<gene>
    <name evidence="10" type="primary">copZ</name>
    <name evidence="10" type="ORF">SAMEA2297795_00763</name>
    <name evidence="9" type="ORF">SAMEA2297796_00440</name>
</gene>